<dbReference type="Pfam" id="PF02075">
    <property type="entry name" value="RuvC"/>
    <property type="match status" value="1"/>
</dbReference>
<keyword evidence="2 13" id="KW-0963">Cytoplasm</keyword>
<evidence type="ECO:0000313" key="16">
    <source>
        <dbReference type="EMBL" id="UOO79611.1"/>
    </source>
</evidence>
<evidence type="ECO:0000256" key="12">
    <source>
        <dbReference type="ARBA" id="ARBA00029354"/>
    </source>
</evidence>
<feature type="active site" evidence="13">
    <location>
        <position position="13"/>
    </location>
</feature>
<dbReference type="FunFam" id="3.30.420.10:FF:000002">
    <property type="entry name" value="Crossover junction endodeoxyribonuclease RuvC"/>
    <property type="match status" value="1"/>
</dbReference>
<sequence>MSHSDTIRILGIDPGSRVTGFGVIDVCGREQIYVASGCIKTPPAAPLAERIEVIVRHLDEVVRTYQPQQAAIEQVFVNVNPAATLMLGQARGAAMAALVMHQLPVHEYTALQVKQAVVGRGKAAKEQVQHMVVHMLALSGTPQADAADGLAVALTHALRNHGLGAQLQQGGLKIKRGRFQW</sequence>
<protein>
    <recommendedName>
        <fullName evidence="13 14">Crossover junction endodeoxyribonuclease RuvC</fullName>
        <ecNumber evidence="13 14">3.1.21.10</ecNumber>
    </recommendedName>
    <alternativeName>
        <fullName evidence="13">Holliday junction nuclease RuvC</fullName>
    </alternativeName>
    <alternativeName>
        <fullName evidence="13">Holliday junction resolvase RuvC</fullName>
    </alternativeName>
</protein>
<evidence type="ECO:0000256" key="5">
    <source>
        <dbReference type="ARBA" id="ARBA00022759"/>
    </source>
</evidence>
<dbReference type="GO" id="GO:0005737">
    <property type="term" value="C:cytoplasm"/>
    <property type="evidence" value="ECO:0007669"/>
    <property type="project" value="UniProtKB-SubCell"/>
</dbReference>
<gene>
    <name evidence="13 16" type="primary">ruvC</name>
    <name evidence="15" type="ORF">EV680_11352</name>
    <name evidence="16" type="ORF">LVJ78_00815</name>
</gene>
<dbReference type="Proteomes" id="UP000294721">
    <property type="component" value="Unassembled WGS sequence"/>
</dbReference>
<keyword evidence="8 13" id="KW-0460">Magnesium</keyword>
<dbReference type="InterPro" id="IPR020563">
    <property type="entry name" value="X-over_junc_endoDNase_Mg_BS"/>
</dbReference>
<keyword evidence="7 13" id="KW-0378">Hydrolase</keyword>
<comment type="similarity">
    <text evidence="1 13">Belongs to the RuvC family.</text>
</comment>
<feature type="active site" evidence="13">
    <location>
        <position position="73"/>
    </location>
</feature>
<evidence type="ECO:0000256" key="2">
    <source>
        <dbReference type="ARBA" id="ARBA00022490"/>
    </source>
</evidence>
<comment type="function">
    <text evidence="13">The RuvA-RuvB-RuvC complex processes Holliday junction (HJ) DNA during genetic recombination and DNA repair. Endonuclease that resolves HJ intermediates. Cleaves cruciform DNA by making single-stranded nicks across the HJ at symmetrical positions within the homologous arms, yielding a 5'-phosphate and a 3'-hydroxyl group; requires a central core of homology in the junction. The consensus cleavage sequence is 5'-(A/T)TT(C/G)-3'. Cleavage occurs on the 3'-side of the TT dinucleotide at the point of strand exchange. HJ branch migration catalyzed by RuvA-RuvB allows RuvC to scan DNA until it finds its consensus sequence, where it cleaves and resolves the cruciform DNA.</text>
</comment>
<keyword evidence="17" id="KW-1185">Reference proteome</keyword>
<evidence type="ECO:0000256" key="7">
    <source>
        <dbReference type="ARBA" id="ARBA00022801"/>
    </source>
</evidence>
<evidence type="ECO:0000256" key="3">
    <source>
        <dbReference type="ARBA" id="ARBA00022722"/>
    </source>
</evidence>
<evidence type="ECO:0000256" key="14">
    <source>
        <dbReference type="NCBIfam" id="TIGR00228"/>
    </source>
</evidence>
<dbReference type="SUPFAM" id="SSF53098">
    <property type="entry name" value="Ribonuclease H-like"/>
    <property type="match status" value="1"/>
</dbReference>
<evidence type="ECO:0000256" key="11">
    <source>
        <dbReference type="ARBA" id="ARBA00023204"/>
    </source>
</evidence>
<dbReference type="EMBL" id="SLXE01000013">
    <property type="protein sequence ID" value="TCP06130.1"/>
    <property type="molecule type" value="Genomic_DNA"/>
</dbReference>
<keyword evidence="3 13" id="KW-0540">Nuclease</keyword>
<comment type="subcellular location">
    <subcellularLocation>
        <location evidence="13">Cytoplasm</location>
    </subcellularLocation>
</comment>
<comment type="subunit">
    <text evidence="13">Homodimer which binds Holliday junction (HJ) DNA. The HJ becomes 2-fold symmetrical on binding to RuvC with unstacked arms; it has a different conformation from HJ DNA in complex with RuvA. In the full resolvosome a probable DNA-RuvA(4)-RuvB(12)-RuvC(2) complex forms which resolves the HJ.</text>
</comment>
<dbReference type="CDD" id="cd16962">
    <property type="entry name" value="RuvC"/>
    <property type="match status" value="1"/>
</dbReference>
<accession>A0AAE9GV78</accession>
<dbReference type="GO" id="GO:0003677">
    <property type="term" value="F:DNA binding"/>
    <property type="evidence" value="ECO:0007669"/>
    <property type="project" value="UniProtKB-KW"/>
</dbReference>
<dbReference type="InterPro" id="IPR012337">
    <property type="entry name" value="RNaseH-like_sf"/>
</dbReference>
<evidence type="ECO:0000256" key="1">
    <source>
        <dbReference type="ARBA" id="ARBA00009518"/>
    </source>
</evidence>
<dbReference type="PANTHER" id="PTHR30194">
    <property type="entry name" value="CROSSOVER JUNCTION ENDODEOXYRIBONUCLEASE RUVC"/>
    <property type="match status" value="1"/>
</dbReference>
<name>A0AAE9GV78_9NEIS</name>
<dbReference type="GO" id="GO:0006281">
    <property type="term" value="P:DNA repair"/>
    <property type="evidence" value="ECO:0007669"/>
    <property type="project" value="UniProtKB-UniRule"/>
</dbReference>
<dbReference type="InterPro" id="IPR002176">
    <property type="entry name" value="X-over_junc_endoDNase_RuvC"/>
</dbReference>
<evidence type="ECO:0000313" key="15">
    <source>
        <dbReference type="EMBL" id="TCP06130.1"/>
    </source>
</evidence>
<dbReference type="GO" id="GO:0006310">
    <property type="term" value="P:DNA recombination"/>
    <property type="evidence" value="ECO:0007669"/>
    <property type="project" value="UniProtKB-UniRule"/>
</dbReference>
<dbReference type="AlphaFoldDB" id="A0AAE9GV78"/>
<dbReference type="GO" id="GO:0000287">
    <property type="term" value="F:magnesium ion binding"/>
    <property type="evidence" value="ECO:0007669"/>
    <property type="project" value="UniProtKB-UniRule"/>
</dbReference>
<dbReference type="KEGG" id="usu:LVJ78_00815"/>
<dbReference type="PANTHER" id="PTHR30194:SF3">
    <property type="entry name" value="CROSSOVER JUNCTION ENDODEOXYRIBONUCLEASE RUVC"/>
    <property type="match status" value="1"/>
</dbReference>
<reference evidence="16" key="2">
    <citation type="submission" date="2021-12" db="EMBL/GenBank/DDBJ databases">
        <authorList>
            <person name="Veyrier F.J."/>
        </authorList>
    </citation>
    <scope>NUCLEOTIDE SEQUENCE</scope>
    <source>
        <strain evidence="16">1258/02</strain>
    </source>
</reference>
<dbReference type="HAMAP" id="MF_00034">
    <property type="entry name" value="RuvC"/>
    <property type="match status" value="1"/>
</dbReference>
<dbReference type="Proteomes" id="UP000829756">
    <property type="component" value="Chromosome"/>
</dbReference>
<keyword evidence="5 13" id="KW-0255">Endonuclease</keyword>
<feature type="binding site" evidence="13">
    <location>
        <position position="13"/>
    </location>
    <ligand>
        <name>Mg(2+)</name>
        <dbReference type="ChEBI" id="CHEBI:18420"/>
        <label>1</label>
    </ligand>
</feature>
<evidence type="ECO:0000256" key="13">
    <source>
        <dbReference type="HAMAP-Rule" id="MF_00034"/>
    </source>
</evidence>
<dbReference type="EC" id="3.1.21.10" evidence="13 14"/>
<feature type="binding site" evidence="13">
    <location>
        <position position="145"/>
    </location>
    <ligand>
        <name>Mg(2+)</name>
        <dbReference type="ChEBI" id="CHEBI:18420"/>
        <label>1</label>
    </ligand>
</feature>
<proteinExistence type="inferred from homology"/>
<reference evidence="16" key="3">
    <citation type="journal article" date="2022" name="Res Sq">
        <title>Evolution of multicellular longitudinally dividing oral cavity symbionts (Neisseriaceae).</title>
        <authorList>
            <person name="Nyongesa S."/>
            <person name="Weber P."/>
            <person name="Bernet E."/>
            <person name="Pullido F."/>
            <person name="Nieckarz M."/>
            <person name="Delaby M."/>
            <person name="Nieves C."/>
            <person name="Viehboeck T."/>
            <person name="Krause N."/>
            <person name="Rivera-Millot A."/>
            <person name="Nakamura A."/>
            <person name="Vischer N."/>
            <person name="VanNieuwenhze M."/>
            <person name="Brun Y."/>
            <person name="Cava F."/>
            <person name="Bulgheresi S."/>
            <person name="Veyrier F."/>
        </authorList>
    </citation>
    <scope>NUCLEOTIDE SEQUENCE</scope>
    <source>
        <strain evidence="16">1258/02</strain>
    </source>
</reference>
<dbReference type="Gene3D" id="3.30.420.10">
    <property type="entry name" value="Ribonuclease H-like superfamily/Ribonuclease H"/>
    <property type="match status" value="1"/>
</dbReference>
<keyword evidence="9 13" id="KW-0238">DNA-binding</keyword>
<keyword evidence="4 13" id="KW-0479">Metal-binding</keyword>
<keyword evidence="6 13" id="KW-0227">DNA damage</keyword>
<evidence type="ECO:0000256" key="6">
    <source>
        <dbReference type="ARBA" id="ARBA00022763"/>
    </source>
</evidence>
<dbReference type="NCBIfam" id="TIGR00228">
    <property type="entry name" value="ruvC"/>
    <property type="match status" value="1"/>
</dbReference>
<dbReference type="PROSITE" id="PS01321">
    <property type="entry name" value="RUVC"/>
    <property type="match status" value="1"/>
</dbReference>
<dbReference type="GO" id="GO:0048476">
    <property type="term" value="C:Holliday junction resolvase complex"/>
    <property type="evidence" value="ECO:0007669"/>
    <property type="project" value="UniProtKB-UniRule"/>
</dbReference>
<dbReference type="PRINTS" id="PR00696">
    <property type="entry name" value="RSOLVASERUVC"/>
</dbReference>
<evidence type="ECO:0000313" key="18">
    <source>
        <dbReference type="Proteomes" id="UP000829756"/>
    </source>
</evidence>
<evidence type="ECO:0000256" key="8">
    <source>
        <dbReference type="ARBA" id="ARBA00022842"/>
    </source>
</evidence>
<evidence type="ECO:0000256" key="9">
    <source>
        <dbReference type="ARBA" id="ARBA00023125"/>
    </source>
</evidence>
<keyword evidence="10 13" id="KW-0233">DNA recombination</keyword>
<reference evidence="15 17" key="1">
    <citation type="submission" date="2019-03" db="EMBL/GenBank/DDBJ databases">
        <title>Genomic Encyclopedia of Type Strains, Phase IV (KMG-IV): sequencing the most valuable type-strain genomes for metagenomic binning, comparative biology and taxonomic classification.</title>
        <authorList>
            <person name="Goeker M."/>
        </authorList>
    </citation>
    <scope>NUCLEOTIDE SEQUENCE [LARGE SCALE GENOMIC DNA]</scope>
    <source>
        <strain evidence="15 17">DSM 17474</strain>
    </source>
</reference>
<dbReference type="RefSeq" id="WP_132953875.1">
    <property type="nucleotide sequence ID" value="NZ_CALJUB010000153.1"/>
</dbReference>
<evidence type="ECO:0000313" key="17">
    <source>
        <dbReference type="Proteomes" id="UP000294721"/>
    </source>
</evidence>
<evidence type="ECO:0000256" key="4">
    <source>
        <dbReference type="ARBA" id="ARBA00022723"/>
    </source>
</evidence>
<comment type="cofactor">
    <cofactor evidence="13">
        <name>Mg(2+)</name>
        <dbReference type="ChEBI" id="CHEBI:18420"/>
    </cofactor>
    <text evidence="13">Binds 2 Mg(2+) ion per subunit.</text>
</comment>
<dbReference type="InterPro" id="IPR036397">
    <property type="entry name" value="RNaseH_sf"/>
</dbReference>
<organism evidence="16 18">
    <name type="scientific">Uruburuella suis</name>
    <dbReference type="NCBI Taxonomy" id="252130"/>
    <lineage>
        <taxon>Bacteria</taxon>
        <taxon>Pseudomonadati</taxon>
        <taxon>Pseudomonadota</taxon>
        <taxon>Betaproteobacteria</taxon>
        <taxon>Neisseriales</taxon>
        <taxon>Neisseriaceae</taxon>
        <taxon>Uruburuella</taxon>
    </lineage>
</organism>
<dbReference type="GO" id="GO:0008821">
    <property type="term" value="F:crossover junction DNA endonuclease activity"/>
    <property type="evidence" value="ECO:0007669"/>
    <property type="project" value="UniProtKB-UniRule"/>
</dbReference>
<feature type="binding site" evidence="13">
    <location>
        <position position="73"/>
    </location>
    <ligand>
        <name>Mg(2+)</name>
        <dbReference type="ChEBI" id="CHEBI:18420"/>
        <label>2</label>
    </ligand>
</feature>
<evidence type="ECO:0000256" key="10">
    <source>
        <dbReference type="ARBA" id="ARBA00023172"/>
    </source>
</evidence>
<keyword evidence="11 13" id="KW-0234">DNA repair</keyword>
<comment type="catalytic activity">
    <reaction evidence="12 13">
        <text>Endonucleolytic cleavage at a junction such as a reciprocal single-stranded crossover between two homologous DNA duplexes (Holliday junction).</text>
        <dbReference type="EC" id="3.1.21.10"/>
    </reaction>
</comment>
<feature type="active site" evidence="13">
    <location>
        <position position="145"/>
    </location>
</feature>
<dbReference type="EMBL" id="CP091507">
    <property type="protein sequence ID" value="UOO79611.1"/>
    <property type="molecule type" value="Genomic_DNA"/>
</dbReference>